<dbReference type="InterPro" id="IPR036291">
    <property type="entry name" value="NAD(P)-bd_dom_sf"/>
</dbReference>
<dbReference type="GO" id="GO:0000166">
    <property type="term" value="F:nucleotide binding"/>
    <property type="evidence" value="ECO:0007669"/>
    <property type="project" value="InterPro"/>
</dbReference>
<keyword evidence="2" id="KW-0560">Oxidoreductase</keyword>
<dbReference type="Pfam" id="PF02894">
    <property type="entry name" value="GFO_IDH_MocA_C"/>
    <property type="match status" value="1"/>
</dbReference>
<protein>
    <submittedName>
        <fullName evidence="5">Oxidoreductase</fullName>
    </submittedName>
</protein>
<dbReference type="InterPro" id="IPR051317">
    <property type="entry name" value="Gfo/Idh/MocA_oxidoreduct"/>
</dbReference>
<dbReference type="SUPFAM" id="SSF55347">
    <property type="entry name" value="Glyceraldehyde-3-phosphate dehydrogenase-like, C-terminal domain"/>
    <property type="match status" value="1"/>
</dbReference>
<dbReference type="AlphaFoldDB" id="A0A5J5IWS3"/>
<sequence>MTSIDAAATRHPIRTAIVGYGLSGKVFHGPFVKADDDFEVSAIVTSDSARRADALVDHPQARVYSTFDQLLDTETDLDLVILSSPPDTHVDFAARALSRGAAVIVDKPFVATVDQARTLEQAAAAAGRPLMVFHNRRWDGDFLTLQRLLAEGMLGEVFAFESAFEHWAPVATSGWKDQLPASDGGGVAYDLGSHLIDQALVLFGPAEVRSASVRSVRHGGNDDHTRIDLRHESGVESSLLMSRVSRGLGPRFRVLGTKGSFTSAGLDGQEPALVAGVTPSDPSYGVTPESGYGTLEAEGPDGMTTLRVPMERGDYPEFYRRAARAIREGGAEPVSLEDAIAVVRLLEVSTSSAETRASGAHALRNRSA</sequence>
<dbReference type="Gene3D" id="3.40.50.720">
    <property type="entry name" value="NAD(P)-binding Rossmann-like Domain"/>
    <property type="match status" value="1"/>
</dbReference>
<dbReference type="EMBL" id="VYSA01000005">
    <property type="protein sequence ID" value="KAA9105547.1"/>
    <property type="molecule type" value="Genomic_DNA"/>
</dbReference>
<proteinExistence type="inferred from homology"/>
<dbReference type="GO" id="GO:0016491">
    <property type="term" value="F:oxidoreductase activity"/>
    <property type="evidence" value="ECO:0007669"/>
    <property type="project" value="UniProtKB-KW"/>
</dbReference>
<accession>A0A5J5IWS3</accession>
<dbReference type="SUPFAM" id="SSF51735">
    <property type="entry name" value="NAD(P)-binding Rossmann-fold domains"/>
    <property type="match status" value="1"/>
</dbReference>
<dbReference type="PANTHER" id="PTHR43708">
    <property type="entry name" value="CONSERVED EXPRESSED OXIDOREDUCTASE (EUROFUNG)"/>
    <property type="match status" value="1"/>
</dbReference>
<name>A0A5J5IWS3_9MICO</name>
<evidence type="ECO:0000259" key="4">
    <source>
        <dbReference type="Pfam" id="PF02894"/>
    </source>
</evidence>
<evidence type="ECO:0000256" key="2">
    <source>
        <dbReference type="ARBA" id="ARBA00023002"/>
    </source>
</evidence>
<gene>
    <name evidence="5" type="ORF">F6B43_17380</name>
</gene>
<organism evidence="5 6">
    <name type="scientific">Microbacterium rhizomatis</name>
    <dbReference type="NCBI Taxonomy" id="1631477"/>
    <lineage>
        <taxon>Bacteria</taxon>
        <taxon>Bacillati</taxon>
        <taxon>Actinomycetota</taxon>
        <taxon>Actinomycetes</taxon>
        <taxon>Micrococcales</taxon>
        <taxon>Microbacteriaceae</taxon>
        <taxon>Microbacterium</taxon>
    </lineage>
</organism>
<comment type="similarity">
    <text evidence="1">Belongs to the Gfo/Idh/MocA family.</text>
</comment>
<dbReference type="Pfam" id="PF01408">
    <property type="entry name" value="GFO_IDH_MocA"/>
    <property type="match status" value="1"/>
</dbReference>
<dbReference type="RefSeq" id="WP_150450279.1">
    <property type="nucleotide sequence ID" value="NZ_VYSA01000005.1"/>
</dbReference>
<evidence type="ECO:0000259" key="3">
    <source>
        <dbReference type="Pfam" id="PF01408"/>
    </source>
</evidence>
<feature type="domain" description="Gfo/Idh/MocA-like oxidoreductase N-terminal" evidence="3">
    <location>
        <begin position="13"/>
        <end position="134"/>
    </location>
</feature>
<evidence type="ECO:0000313" key="5">
    <source>
        <dbReference type="EMBL" id="KAA9105547.1"/>
    </source>
</evidence>
<comment type="caution">
    <text evidence="5">The sequence shown here is derived from an EMBL/GenBank/DDBJ whole genome shotgun (WGS) entry which is preliminary data.</text>
</comment>
<evidence type="ECO:0000313" key="6">
    <source>
        <dbReference type="Proteomes" id="UP000325827"/>
    </source>
</evidence>
<keyword evidence="6" id="KW-1185">Reference proteome</keyword>
<dbReference type="PANTHER" id="PTHR43708:SF5">
    <property type="entry name" value="CONSERVED EXPRESSED OXIDOREDUCTASE (EUROFUNG)-RELATED"/>
    <property type="match status" value="1"/>
</dbReference>
<dbReference type="OrthoDB" id="256869at2"/>
<dbReference type="Proteomes" id="UP000325827">
    <property type="component" value="Unassembled WGS sequence"/>
</dbReference>
<dbReference type="InterPro" id="IPR000683">
    <property type="entry name" value="Gfo/Idh/MocA-like_OxRdtase_N"/>
</dbReference>
<feature type="domain" description="Gfo/Idh/MocA-like oxidoreductase C-terminal" evidence="4">
    <location>
        <begin position="147"/>
        <end position="356"/>
    </location>
</feature>
<reference evidence="6" key="1">
    <citation type="submission" date="2019-09" db="EMBL/GenBank/DDBJ databases">
        <title>Mumia zhuanghuii sp. nov. isolated from the intestinal contents of plateau pika (Ochotona curzoniae) in the Qinghai-Tibet plateau of China.</title>
        <authorList>
            <person name="Tian Z."/>
        </authorList>
    </citation>
    <scope>NUCLEOTIDE SEQUENCE [LARGE SCALE GENOMIC DNA]</scope>
    <source>
        <strain evidence="6">JCM 30598</strain>
    </source>
</reference>
<dbReference type="InterPro" id="IPR004104">
    <property type="entry name" value="Gfo/Idh/MocA-like_OxRdtase_C"/>
</dbReference>
<evidence type="ECO:0000256" key="1">
    <source>
        <dbReference type="ARBA" id="ARBA00010928"/>
    </source>
</evidence>
<dbReference type="Gene3D" id="3.30.360.10">
    <property type="entry name" value="Dihydrodipicolinate Reductase, domain 2"/>
    <property type="match status" value="1"/>
</dbReference>